<organism evidence="2 3">
    <name type="scientific">Cyprinus carpio</name>
    <name type="common">Common carp</name>
    <dbReference type="NCBI Taxonomy" id="7962"/>
    <lineage>
        <taxon>Eukaryota</taxon>
        <taxon>Metazoa</taxon>
        <taxon>Chordata</taxon>
        <taxon>Craniata</taxon>
        <taxon>Vertebrata</taxon>
        <taxon>Euteleostomi</taxon>
        <taxon>Actinopterygii</taxon>
        <taxon>Neopterygii</taxon>
        <taxon>Teleostei</taxon>
        <taxon>Ostariophysi</taxon>
        <taxon>Cypriniformes</taxon>
        <taxon>Cyprinidae</taxon>
        <taxon>Cyprininae</taxon>
        <taxon>Cyprinus</taxon>
    </lineage>
</organism>
<dbReference type="Proteomes" id="UP000694701">
    <property type="component" value="Unplaced"/>
</dbReference>
<evidence type="ECO:0000313" key="3">
    <source>
        <dbReference type="Proteomes" id="UP000694701"/>
    </source>
</evidence>
<keyword evidence="1" id="KW-0175">Coiled coil</keyword>
<name>A0A8C2ETJ3_CYPCA</name>
<dbReference type="AlphaFoldDB" id="A0A8C2ETJ3"/>
<dbReference type="Gene3D" id="3.30.250.20">
    <property type="entry name" value="L1 transposable element, C-terminal domain"/>
    <property type="match status" value="1"/>
</dbReference>
<dbReference type="PANTHER" id="PTHR11505">
    <property type="entry name" value="L1 TRANSPOSABLE ELEMENT-RELATED"/>
    <property type="match status" value="1"/>
</dbReference>
<evidence type="ECO:0008006" key="4">
    <source>
        <dbReference type="Google" id="ProtNLM"/>
    </source>
</evidence>
<evidence type="ECO:0000256" key="1">
    <source>
        <dbReference type="SAM" id="Coils"/>
    </source>
</evidence>
<dbReference type="InterPro" id="IPR004244">
    <property type="entry name" value="Transposase_22"/>
</dbReference>
<sequence>MDTLQAFHDIVKEVIKEEADSLREEIKRSIDPITTVLDECKVKIREHEDELNNQDARLLEMETRYAALSSKYDKLQEKQSNPTRFIAGLLHEVLGGPNGLEKPPTLDRAHRAVCKPTEGGRPRPFIICVHYYHEKEQIQRLAREKGRLEYRGKQIFIFPDYSADLNKRCAAFNEVKKMFREKGVRYRLFYPAKLQVSFNGETKMFDSPTAAKDFYSSKFGDVE</sequence>
<proteinExistence type="predicted"/>
<dbReference type="Gene3D" id="3.30.70.1820">
    <property type="entry name" value="L1 transposable element, RRM domain"/>
    <property type="match status" value="1"/>
</dbReference>
<dbReference type="Ensembl" id="ENSCCRT00020049474.1">
    <property type="protein sequence ID" value="ENSCCRP00020045365.1"/>
    <property type="gene ID" value="ENSCCRG00020020167.1"/>
</dbReference>
<feature type="coiled-coil region" evidence="1">
    <location>
        <begin position="37"/>
        <end position="78"/>
    </location>
</feature>
<accession>A0A8C2ETJ3</accession>
<dbReference type="InterPro" id="IPR042566">
    <property type="entry name" value="L1_C"/>
</dbReference>
<protein>
    <recommendedName>
        <fullName evidence="4">L1 transposable element RRM domain-containing protein</fullName>
    </recommendedName>
</protein>
<reference evidence="2" key="1">
    <citation type="submission" date="2025-08" db="UniProtKB">
        <authorList>
            <consortium name="Ensembl"/>
        </authorList>
    </citation>
    <scope>IDENTIFICATION</scope>
</reference>
<evidence type="ECO:0000313" key="2">
    <source>
        <dbReference type="Ensembl" id="ENSCCRP00020045365.1"/>
    </source>
</evidence>